<evidence type="ECO:0000313" key="5">
    <source>
        <dbReference type="EMBL" id="KAK5650627.1"/>
    </source>
</evidence>
<dbReference type="InterPro" id="IPR047197">
    <property type="entry name" value="THYN1-like_EVE"/>
</dbReference>
<reference evidence="5 6" key="1">
    <citation type="journal article" date="2024" name="Insects">
        <title>An Improved Chromosome-Level Genome Assembly of the Firefly Pyrocoelia pectoralis.</title>
        <authorList>
            <person name="Fu X."/>
            <person name="Meyer-Rochow V.B."/>
            <person name="Ballantyne L."/>
            <person name="Zhu X."/>
        </authorList>
    </citation>
    <scope>NUCLEOTIDE SEQUENCE [LARGE SCALE GENOMIC DNA]</scope>
    <source>
        <strain evidence="5">XCY_ONT2</strain>
    </source>
</reference>
<keyword evidence="6" id="KW-1185">Reference proteome</keyword>
<comment type="caution">
    <text evidence="5">The sequence shown here is derived from an EMBL/GenBank/DDBJ whole genome shotgun (WGS) entry which is preliminary data.</text>
</comment>
<dbReference type="PANTHER" id="PTHR14087:SF8">
    <property type="entry name" value="OS03G0676100 PROTEIN"/>
    <property type="match status" value="1"/>
</dbReference>
<dbReference type="Proteomes" id="UP001329430">
    <property type="component" value="Chromosome 1"/>
</dbReference>
<dbReference type="Pfam" id="PF01878">
    <property type="entry name" value="EVE"/>
    <property type="match status" value="1"/>
</dbReference>
<accession>A0AAN7ZTR4</accession>
<dbReference type="InterPro" id="IPR015947">
    <property type="entry name" value="PUA-like_sf"/>
</dbReference>
<dbReference type="EMBL" id="JAVRBK010000001">
    <property type="protein sequence ID" value="KAK5650627.1"/>
    <property type="molecule type" value="Genomic_DNA"/>
</dbReference>
<name>A0AAN7ZTR4_9COLE</name>
<evidence type="ECO:0000259" key="4">
    <source>
        <dbReference type="Pfam" id="PF01878"/>
    </source>
</evidence>
<gene>
    <name evidence="5" type="ORF">RI129_001656</name>
</gene>
<proteinExistence type="predicted"/>
<comment type="subcellular location">
    <subcellularLocation>
        <location evidence="1">Nucleus</location>
    </subcellularLocation>
</comment>
<sequence>MHFWLLKTEPSEYSWQKMEEEKITEWDGVANHQAQNNMKAMELGDFAFFYHTGKEKAILGVVEVFKKHYHVGNSKFGLVDVKFSKPLSSRVTLKDIKKNPLLKDMATLKQPRLTVAPVSEDEWNEIIRMSKT</sequence>
<feature type="domain" description="EVE" evidence="4">
    <location>
        <begin position="3"/>
        <end position="129"/>
    </location>
</feature>
<keyword evidence="3" id="KW-0539">Nucleus</keyword>
<dbReference type="PANTHER" id="PTHR14087">
    <property type="entry name" value="THYMOCYTE NUCLEAR PROTEIN 1"/>
    <property type="match status" value="1"/>
</dbReference>
<dbReference type="Gene3D" id="3.10.590.10">
    <property type="entry name" value="ph1033 like domains"/>
    <property type="match status" value="1"/>
</dbReference>
<evidence type="ECO:0000313" key="6">
    <source>
        <dbReference type="Proteomes" id="UP001329430"/>
    </source>
</evidence>
<dbReference type="InterPro" id="IPR002740">
    <property type="entry name" value="EVE_domain"/>
</dbReference>
<organism evidence="5 6">
    <name type="scientific">Pyrocoelia pectoralis</name>
    <dbReference type="NCBI Taxonomy" id="417401"/>
    <lineage>
        <taxon>Eukaryota</taxon>
        <taxon>Metazoa</taxon>
        <taxon>Ecdysozoa</taxon>
        <taxon>Arthropoda</taxon>
        <taxon>Hexapoda</taxon>
        <taxon>Insecta</taxon>
        <taxon>Pterygota</taxon>
        <taxon>Neoptera</taxon>
        <taxon>Endopterygota</taxon>
        <taxon>Coleoptera</taxon>
        <taxon>Polyphaga</taxon>
        <taxon>Elateriformia</taxon>
        <taxon>Elateroidea</taxon>
        <taxon>Lampyridae</taxon>
        <taxon>Lampyrinae</taxon>
        <taxon>Pyrocoelia</taxon>
    </lineage>
</organism>
<dbReference type="AlphaFoldDB" id="A0AAN7ZTR4"/>
<dbReference type="SUPFAM" id="SSF88697">
    <property type="entry name" value="PUA domain-like"/>
    <property type="match status" value="1"/>
</dbReference>
<evidence type="ECO:0000256" key="1">
    <source>
        <dbReference type="ARBA" id="ARBA00004123"/>
    </source>
</evidence>
<dbReference type="GO" id="GO:0005634">
    <property type="term" value="C:nucleus"/>
    <property type="evidence" value="ECO:0007669"/>
    <property type="project" value="UniProtKB-SubCell"/>
</dbReference>
<dbReference type="InterPro" id="IPR052181">
    <property type="entry name" value="5hmC_binding"/>
</dbReference>
<dbReference type="CDD" id="cd21133">
    <property type="entry name" value="EVE"/>
    <property type="match status" value="1"/>
</dbReference>
<evidence type="ECO:0000256" key="3">
    <source>
        <dbReference type="ARBA" id="ARBA00023242"/>
    </source>
</evidence>
<protein>
    <recommendedName>
        <fullName evidence="2">Thymocyte nuclear protein 1</fullName>
    </recommendedName>
</protein>
<evidence type="ECO:0000256" key="2">
    <source>
        <dbReference type="ARBA" id="ARBA00014654"/>
    </source>
</evidence>